<reference evidence="8" key="1">
    <citation type="journal article" date="2015" name="Proc. Natl. Acad. Sci. U.S.A.">
        <title>Genome sequence of the Asian Tiger mosquito, Aedes albopictus, reveals insights into its biology, genetics, and evolution.</title>
        <authorList>
            <person name="Chen X.G."/>
            <person name="Jiang X."/>
            <person name="Gu J."/>
            <person name="Xu M."/>
            <person name="Wu Y."/>
            <person name="Deng Y."/>
            <person name="Zhang C."/>
            <person name="Bonizzoni M."/>
            <person name="Dermauw W."/>
            <person name="Vontas J."/>
            <person name="Armbruster P."/>
            <person name="Huang X."/>
            <person name="Yang Y."/>
            <person name="Zhang H."/>
            <person name="He W."/>
            <person name="Peng H."/>
            <person name="Liu Y."/>
            <person name="Wu K."/>
            <person name="Chen J."/>
            <person name="Lirakis M."/>
            <person name="Topalis P."/>
            <person name="Van Leeuwen T."/>
            <person name="Hall A.B."/>
            <person name="Jiang X."/>
            <person name="Thorpe C."/>
            <person name="Mueller R.L."/>
            <person name="Sun C."/>
            <person name="Waterhouse R.M."/>
            <person name="Yan G."/>
            <person name="Tu Z.J."/>
            <person name="Fang X."/>
            <person name="James A.A."/>
        </authorList>
    </citation>
    <scope>NUCLEOTIDE SEQUENCE [LARGE SCALE GENOMIC DNA]</scope>
    <source>
        <strain evidence="8">Foshan</strain>
    </source>
</reference>
<evidence type="ECO:0000313" key="7">
    <source>
        <dbReference type="EnsemblMetazoa" id="AALFPA23_023799.P35466"/>
    </source>
</evidence>
<feature type="region of interest" description="Disordered" evidence="4">
    <location>
        <begin position="135"/>
        <end position="160"/>
    </location>
</feature>
<keyword evidence="5" id="KW-0472">Membrane</keyword>
<keyword evidence="5" id="KW-1133">Transmembrane helix</keyword>
<feature type="domain" description="LRRCT" evidence="6">
    <location>
        <begin position="548"/>
        <end position="600"/>
    </location>
</feature>
<evidence type="ECO:0000313" key="8">
    <source>
        <dbReference type="Proteomes" id="UP000069940"/>
    </source>
</evidence>
<keyword evidence="8" id="KW-1185">Reference proteome</keyword>
<evidence type="ECO:0000256" key="4">
    <source>
        <dbReference type="SAM" id="MobiDB-lite"/>
    </source>
</evidence>
<dbReference type="RefSeq" id="XP_062710112.1">
    <property type="nucleotide sequence ID" value="XM_062854128.1"/>
</dbReference>
<proteinExistence type="predicted"/>
<dbReference type="EnsemblMetazoa" id="AALFPA23_023799.R35466">
    <property type="protein sequence ID" value="AALFPA23_023799.P35466"/>
    <property type="gene ID" value="AALFPA23_023799"/>
</dbReference>
<organism evidence="7 8">
    <name type="scientific">Aedes albopictus</name>
    <name type="common">Asian tiger mosquito</name>
    <name type="synonym">Stegomyia albopicta</name>
    <dbReference type="NCBI Taxonomy" id="7160"/>
    <lineage>
        <taxon>Eukaryota</taxon>
        <taxon>Metazoa</taxon>
        <taxon>Ecdysozoa</taxon>
        <taxon>Arthropoda</taxon>
        <taxon>Hexapoda</taxon>
        <taxon>Insecta</taxon>
        <taxon>Pterygota</taxon>
        <taxon>Neoptera</taxon>
        <taxon>Endopterygota</taxon>
        <taxon>Diptera</taxon>
        <taxon>Nematocera</taxon>
        <taxon>Culicoidea</taxon>
        <taxon>Culicidae</taxon>
        <taxon>Culicinae</taxon>
        <taxon>Aedini</taxon>
        <taxon>Aedes</taxon>
        <taxon>Stegomyia</taxon>
    </lineage>
</organism>
<keyword evidence="3" id="KW-0677">Repeat</keyword>
<feature type="region of interest" description="Disordered" evidence="4">
    <location>
        <begin position="757"/>
        <end position="800"/>
    </location>
</feature>
<evidence type="ECO:0000259" key="6">
    <source>
        <dbReference type="SMART" id="SM00082"/>
    </source>
</evidence>
<dbReference type="PROSITE" id="PS51450">
    <property type="entry name" value="LRR"/>
    <property type="match status" value="4"/>
</dbReference>
<reference evidence="7" key="2">
    <citation type="submission" date="2025-05" db="UniProtKB">
        <authorList>
            <consortium name="EnsemblMetazoa"/>
        </authorList>
    </citation>
    <scope>IDENTIFICATION</scope>
    <source>
        <strain evidence="7">Foshan</strain>
    </source>
</reference>
<dbReference type="Gene3D" id="3.80.10.10">
    <property type="entry name" value="Ribonuclease Inhibitor"/>
    <property type="match status" value="2"/>
</dbReference>
<accession>A0ABM2A2E0</accession>
<feature type="compositionally biased region" description="Polar residues" evidence="4">
    <location>
        <begin position="151"/>
        <end position="160"/>
    </location>
</feature>
<evidence type="ECO:0000256" key="1">
    <source>
        <dbReference type="ARBA" id="ARBA00022614"/>
    </source>
</evidence>
<feature type="compositionally biased region" description="Low complexity" evidence="4">
    <location>
        <begin position="135"/>
        <end position="150"/>
    </location>
</feature>
<dbReference type="Pfam" id="PF13855">
    <property type="entry name" value="LRR_8"/>
    <property type="match status" value="3"/>
</dbReference>
<evidence type="ECO:0000256" key="5">
    <source>
        <dbReference type="SAM" id="Phobius"/>
    </source>
</evidence>
<feature type="compositionally biased region" description="Low complexity" evidence="4">
    <location>
        <begin position="36"/>
        <end position="45"/>
    </location>
</feature>
<feature type="compositionally biased region" description="Basic residues" evidence="4">
    <location>
        <begin position="17"/>
        <end position="31"/>
    </location>
</feature>
<dbReference type="InterPro" id="IPR000483">
    <property type="entry name" value="Cys-rich_flank_reg_C"/>
</dbReference>
<dbReference type="RefSeq" id="XP_019527216.3">
    <property type="nucleotide sequence ID" value="XM_019671671.3"/>
</dbReference>
<keyword evidence="2" id="KW-0732">Signal</keyword>
<keyword evidence="1" id="KW-0433">Leucine-rich repeat</keyword>
<sequence length="905" mass="99450">MIAFPEEGNMSIGGYRPQHRGRNRFPCRRPPQRLMASSSSSAQSSVGVERRRTASVIASMGHQSRFHIISCLVLLHTIASCCGAEFMTAGIAGGGLRTSVNTPQKGQSILPAFPSTESTVLRIVPTDIVVISNTNTSDSSISSSSSTSNNQRTTKPDTINQDSAKEAFGVTWSTLKYVNKGELGKKRFDKKVAQITPAVDLGDWQCPNITQNANLECGCDMPHTLRCRGDLHGLELIAEGLRSSRYSVSLLDCTLKNVTVINDANIFEGVSLQGLVISSGEIKRVNRQAFAGIKNSLQALGLPNNALTSVPMQALAALPQLDRLDLSNNKIKSIQSTDFISVSKLSYLELSDNQVSLIAPKSFLPIRNLIHLKLNGNRLGETPETMKSLESCLNLRELDLRSNTIRGPLKNTTLPIIKGLEILNLDKNSITSIQNGALEGLAYLQMLSVRHNQIDVLQDHAFSGLASLQVLDLGHNGIVAISGSSLKHLPRLIVLDLTHNFLRALTADIVAPLPSLKELRLDGNDISIIAQNALYNASSLHSLSLENNPLACDCSMKPFVEWLSTSRIASQDVLGAVCATPPHLEGASLLQVSTDSMNCNGNGENKEKADESTFKTIEVMLKLKNNMSYIREISPDVQLKGINFTDESDVLLYWRMQTDEYSCRFVYVFHDDDPENILYNSEVSCNHLPETANATDYIFLTKLIGAYDLQSELSYKFCLIMKEDISKDEYLGACQVTVLPPPFLNRSKAKSIKKELFPGSSVPSTSESDISDMNRIAESDRRNDKDETDTVEDGGAGESDSYYDELLMTRMADDPDLAINRMRLEEDAAARMPSVAVSRIVLEGLGAFIVVTSLMAFIWGFIRLKSGRSNMPSMSTCYTVDDRRGPLHEVESRSRYFKLQATTSL</sequence>
<evidence type="ECO:0000256" key="2">
    <source>
        <dbReference type="ARBA" id="ARBA00022729"/>
    </source>
</evidence>
<dbReference type="GeneID" id="109399235"/>
<dbReference type="PANTHER" id="PTHR24366">
    <property type="entry name" value="IG(IMMUNOGLOBULIN) AND LRR(LEUCINE RICH REPEAT) DOMAINS"/>
    <property type="match status" value="1"/>
</dbReference>
<dbReference type="SMART" id="SM00369">
    <property type="entry name" value="LRR_TYP"/>
    <property type="match status" value="7"/>
</dbReference>
<dbReference type="PANTHER" id="PTHR24366:SF96">
    <property type="entry name" value="LEUCINE RICH REPEAT CONTAINING 53"/>
    <property type="match status" value="1"/>
</dbReference>
<evidence type="ECO:0000256" key="3">
    <source>
        <dbReference type="ARBA" id="ARBA00022737"/>
    </source>
</evidence>
<dbReference type="SUPFAM" id="SSF52058">
    <property type="entry name" value="L domain-like"/>
    <property type="match status" value="1"/>
</dbReference>
<dbReference type="InterPro" id="IPR003591">
    <property type="entry name" value="Leu-rich_rpt_typical-subtyp"/>
</dbReference>
<dbReference type="InterPro" id="IPR032675">
    <property type="entry name" value="LRR_dom_sf"/>
</dbReference>
<protein>
    <recommendedName>
        <fullName evidence="6">LRRCT domain-containing protein</fullName>
    </recommendedName>
</protein>
<dbReference type="SMART" id="SM00082">
    <property type="entry name" value="LRRCT"/>
    <property type="match status" value="1"/>
</dbReference>
<name>A0ABM2A2E0_AEDAL</name>
<dbReference type="SMART" id="SM00365">
    <property type="entry name" value="LRR_SD22"/>
    <property type="match status" value="5"/>
</dbReference>
<dbReference type="Proteomes" id="UP000069940">
    <property type="component" value="Unassembled WGS sequence"/>
</dbReference>
<feature type="compositionally biased region" description="Basic and acidic residues" evidence="4">
    <location>
        <begin position="775"/>
        <end position="785"/>
    </location>
</feature>
<dbReference type="InterPro" id="IPR001611">
    <property type="entry name" value="Leu-rich_rpt"/>
</dbReference>
<feature type="transmembrane region" description="Helical" evidence="5">
    <location>
        <begin position="840"/>
        <end position="862"/>
    </location>
</feature>
<dbReference type="EnsemblMetazoa" id="AALFPA23_023799.R35464">
    <property type="protein sequence ID" value="AALFPA23_023799.P35464"/>
    <property type="gene ID" value="AALFPA23_023799"/>
</dbReference>
<feature type="region of interest" description="Disordered" evidence="4">
    <location>
        <begin position="1"/>
        <end position="49"/>
    </location>
</feature>
<keyword evidence="5" id="KW-0812">Transmembrane</keyword>